<dbReference type="STRING" id="154538.A0A1M2V2M3"/>
<accession>A0A1M2V2M3</accession>
<organism evidence="2 3">
    <name type="scientific">Trametes pubescens</name>
    <name type="common">White-rot fungus</name>
    <dbReference type="NCBI Taxonomy" id="154538"/>
    <lineage>
        <taxon>Eukaryota</taxon>
        <taxon>Fungi</taxon>
        <taxon>Dikarya</taxon>
        <taxon>Basidiomycota</taxon>
        <taxon>Agaricomycotina</taxon>
        <taxon>Agaricomycetes</taxon>
        <taxon>Polyporales</taxon>
        <taxon>Polyporaceae</taxon>
        <taxon>Trametes</taxon>
    </lineage>
</organism>
<sequence>MIVIRLHRNHESLFEGYVHSAGVAFIVARSPILDVGSPCALALARESLDGCERDHPNCVSLSALEDPLLPTRLVDCTDPEHPHIAITPPGKRAKYLALSYVWGEDQPFKTTKANVADYTRGIDISFLLPTIRDAIHVTHALKFQLLWIDTLCIIQDSFEDKVIELSNMHNIYRYASLTIVAGSAAKVSEGFLQERPPLGRYMTDNTFVPDVILPFICPQRQLSVRDSEDKYHSPTPPSTIGRISISQSHAYHWSGGTHGYTHAQGPIHLRAWCLQEYFLPARLLVFSPHTLEFHCRETMRGVNKPFYQPHMTLYEMRFLSNLLFSAGQPQGAGEHRPEGSYADVLRAWTFTVMDYNRRSISYPSDKLVACGAVAALFQSVLRSDYLAGLWRSHLLQGLLWRKVLKERYFTRPAAYRAPSWSWAAVDGLVWMAPSADPDQEAVVEVVRCEVTLKTPKLPFGEVTDGFLVLRTALIRLQNLHGNGAQQSWSACCFTDDGFEVVMSSQLRWDVQIDCEDDADRVLKVWAVPLLRDREGFESHGLLVTLESDRSRSHSGANVYRRVGMFDCTIHDFDILGWEKNLRLTEIEIV</sequence>
<proteinExistence type="predicted"/>
<comment type="caution">
    <text evidence="2">The sequence shown here is derived from an EMBL/GenBank/DDBJ whole genome shotgun (WGS) entry which is preliminary data.</text>
</comment>
<feature type="domain" description="Heterokaryon incompatibility" evidence="1">
    <location>
        <begin position="95"/>
        <end position="276"/>
    </location>
</feature>
<dbReference type="PANTHER" id="PTHR33112:SF16">
    <property type="entry name" value="HETEROKARYON INCOMPATIBILITY DOMAIN-CONTAINING PROTEIN"/>
    <property type="match status" value="1"/>
</dbReference>
<dbReference type="AlphaFoldDB" id="A0A1M2V2M3"/>
<dbReference type="OrthoDB" id="5125733at2759"/>
<gene>
    <name evidence="2" type="ORF">TRAPUB_7731</name>
</gene>
<protein>
    <recommendedName>
        <fullName evidence="1">Heterokaryon incompatibility domain-containing protein</fullName>
    </recommendedName>
</protein>
<dbReference type="InterPro" id="IPR010730">
    <property type="entry name" value="HET"/>
</dbReference>
<evidence type="ECO:0000313" key="2">
    <source>
        <dbReference type="EMBL" id="OJT01824.1"/>
    </source>
</evidence>
<dbReference type="Pfam" id="PF06985">
    <property type="entry name" value="HET"/>
    <property type="match status" value="1"/>
</dbReference>
<reference evidence="2 3" key="1">
    <citation type="submission" date="2016-10" db="EMBL/GenBank/DDBJ databases">
        <title>Genome sequence of the basidiomycete white-rot fungus Trametes pubescens.</title>
        <authorList>
            <person name="Makela M.R."/>
            <person name="Granchi Z."/>
            <person name="Peng M."/>
            <person name="De Vries R.P."/>
            <person name="Grigoriev I."/>
            <person name="Riley R."/>
            <person name="Hilden K."/>
        </authorList>
    </citation>
    <scope>NUCLEOTIDE SEQUENCE [LARGE SCALE GENOMIC DNA]</scope>
    <source>
        <strain evidence="2 3">FBCC735</strain>
    </source>
</reference>
<dbReference type="PANTHER" id="PTHR33112">
    <property type="entry name" value="DOMAIN PROTEIN, PUTATIVE-RELATED"/>
    <property type="match status" value="1"/>
</dbReference>
<keyword evidence="3" id="KW-1185">Reference proteome</keyword>
<name>A0A1M2V2M3_TRAPU</name>
<dbReference type="EMBL" id="MNAD01001721">
    <property type="protein sequence ID" value="OJT01824.1"/>
    <property type="molecule type" value="Genomic_DNA"/>
</dbReference>
<dbReference type="Proteomes" id="UP000184267">
    <property type="component" value="Unassembled WGS sequence"/>
</dbReference>
<evidence type="ECO:0000259" key="1">
    <source>
        <dbReference type="Pfam" id="PF06985"/>
    </source>
</evidence>
<dbReference type="OMA" id="HEYARIL"/>
<evidence type="ECO:0000313" key="3">
    <source>
        <dbReference type="Proteomes" id="UP000184267"/>
    </source>
</evidence>